<dbReference type="Proteomes" id="UP000678393">
    <property type="component" value="Unassembled WGS sequence"/>
</dbReference>
<dbReference type="Pfam" id="PF15328">
    <property type="entry name" value="GCOM2"/>
    <property type="match status" value="1"/>
</dbReference>
<protein>
    <submittedName>
        <fullName evidence="2">Uncharacterized protein</fullName>
    </submittedName>
</protein>
<accession>A0A8S4A2D3</accession>
<dbReference type="PANTHER" id="PTHR23171">
    <property type="entry name" value="GDOWN1"/>
    <property type="match status" value="1"/>
</dbReference>
<dbReference type="GO" id="GO:0006368">
    <property type="term" value="P:transcription elongation by RNA polymerase II"/>
    <property type="evidence" value="ECO:0007669"/>
    <property type="project" value="InterPro"/>
</dbReference>
<reference evidence="2" key="1">
    <citation type="submission" date="2021-04" db="EMBL/GenBank/DDBJ databases">
        <authorList>
            <consortium name="Molecular Ecology Group"/>
        </authorList>
    </citation>
    <scope>NUCLEOTIDE SEQUENCE</scope>
</reference>
<sequence length="278" mass="31104">MSLTPDRQGYLGQLKDKNITELIELLERQEKILSKGKYLARLPDKGEKARAFAIHLKHLIEEKSGGLPALTAMTDCDMDPISDLHKSSISVTSNNHNLGVQDQSDIFAQIEVNQPRETTENGQTGSSENNEKNIVDLGSNLASSLEKMSLGGSNKSQQTDTGHYINSYERVIKQAEVKSIHKKPKFLPNRTLLHYDIPPSPYPQDTAPKKPEREEPSAANPPCYKFQKSQLIPIEESVKLIEQQRALNEELTTQRAARKLAEQLLPKMDTYAPASTDM</sequence>
<name>A0A8S4A2D3_9EUPU</name>
<feature type="compositionally biased region" description="Basic and acidic residues" evidence="1">
    <location>
        <begin position="207"/>
        <end position="216"/>
    </location>
</feature>
<dbReference type="PANTHER" id="PTHR23171:SF13">
    <property type="entry name" value="DNA-DIRECTED RNA POLYMERASE II SUBUNIT GRINL1A"/>
    <property type="match status" value="1"/>
</dbReference>
<evidence type="ECO:0000256" key="1">
    <source>
        <dbReference type="SAM" id="MobiDB-lite"/>
    </source>
</evidence>
<dbReference type="GO" id="GO:0035556">
    <property type="term" value="P:intracellular signal transduction"/>
    <property type="evidence" value="ECO:0007669"/>
    <property type="project" value="TreeGrafter"/>
</dbReference>
<dbReference type="InterPro" id="IPR026213">
    <property type="entry name" value="GRINL1"/>
</dbReference>
<proteinExistence type="predicted"/>
<dbReference type="EMBL" id="CAJHNH020007246">
    <property type="protein sequence ID" value="CAG5134492.1"/>
    <property type="molecule type" value="Genomic_DNA"/>
</dbReference>
<dbReference type="AlphaFoldDB" id="A0A8S4A2D3"/>
<dbReference type="OrthoDB" id="2408655at2759"/>
<dbReference type="GO" id="GO:0003711">
    <property type="term" value="F:transcription elongation factor activity"/>
    <property type="evidence" value="ECO:0007669"/>
    <property type="project" value="InterPro"/>
</dbReference>
<gene>
    <name evidence="2" type="ORF">CUNI_LOCUS20050</name>
</gene>
<evidence type="ECO:0000313" key="2">
    <source>
        <dbReference type="EMBL" id="CAG5134492.1"/>
    </source>
</evidence>
<comment type="caution">
    <text evidence="2">The sequence shown here is derived from an EMBL/GenBank/DDBJ whole genome shotgun (WGS) entry which is preliminary data.</text>
</comment>
<dbReference type="PRINTS" id="PR02085">
    <property type="entry name" value="POLR2GRINL1"/>
</dbReference>
<organism evidence="2 3">
    <name type="scientific">Candidula unifasciata</name>
    <dbReference type="NCBI Taxonomy" id="100452"/>
    <lineage>
        <taxon>Eukaryota</taxon>
        <taxon>Metazoa</taxon>
        <taxon>Spiralia</taxon>
        <taxon>Lophotrochozoa</taxon>
        <taxon>Mollusca</taxon>
        <taxon>Gastropoda</taxon>
        <taxon>Heterobranchia</taxon>
        <taxon>Euthyneura</taxon>
        <taxon>Panpulmonata</taxon>
        <taxon>Eupulmonata</taxon>
        <taxon>Stylommatophora</taxon>
        <taxon>Helicina</taxon>
        <taxon>Helicoidea</taxon>
        <taxon>Geomitridae</taxon>
        <taxon>Candidula</taxon>
    </lineage>
</organism>
<evidence type="ECO:0000313" key="3">
    <source>
        <dbReference type="Proteomes" id="UP000678393"/>
    </source>
</evidence>
<dbReference type="GO" id="GO:0005634">
    <property type="term" value="C:nucleus"/>
    <property type="evidence" value="ECO:0007669"/>
    <property type="project" value="InterPro"/>
</dbReference>
<feature type="region of interest" description="Disordered" evidence="1">
    <location>
        <begin position="194"/>
        <end position="224"/>
    </location>
</feature>
<dbReference type="InterPro" id="IPR051375">
    <property type="entry name" value="Tuftelin_GRINL1A/MYZAP/CCD68"/>
</dbReference>
<feature type="non-terminal residue" evidence="2">
    <location>
        <position position="278"/>
    </location>
</feature>
<keyword evidence="3" id="KW-1185">Reference proteome</keyword>